<reference evidence="4 5" key="1">
    <citation type="submission" date="2020-07" db="EMBL/GenBank/DDBJ databases">
        <title>Sequencing the genomes of 1000 actinobacteria strains.</title>
        <authorList>
            <person name="Klenk H.-P."/>
        </authorList>
    </citation>
    <scope>NUCLEOTIDE SEQUENCE [LARGE SCALE GENOMIC DNA]</scope>
    <source>
        <strain evidence="4 5">DSM 21350</strain>
    </source>
</reference>
<keyword evidence="2" id="KW-0812">Transmembrane</keyword>
<sequence length="168" mass="18047">MSETQMGSTTPSTNPTAGPSTQMPPAATAEPVHRGPEPTGWVGWIMFAAVMMLMLGMFHAIAGLVALFQDSYYLVTKNDLVVHVNYTTWGWVHLIGGIVIVLAGVGLLAGQMWARIVGVGLAVLSAVVNMAFFAAYPWWSALMITFDVLVIWALTAHGAEMKGLKEAR</sequence>
<evidence type="ECO:0000313" key="4">
    <source>
        <dbReference type="EMBL" id="NYD40547.1"/>
    </source>
</evidence>
<gene>
    <name evidence="4" type="ORF">BJZ21_000630</name>
</gene>
<evidence type="ECO:0000259" key="3">
    <source>
        <dbReference type="Pfam" id="PF23636"/>
    </source>
</evidence>
<organism evidence="4 5">
    <name type="scientific">Nocardioides panaciterrulae</name>
    <dbReference type="NCBI Taxonomy" id="661492"/>
    <lineage>
        <taxon>Bacteria</taxon>
        <taxon>Bacillati</taxon>
        <taxon>Actinomycetota</taxon>
        <taxon>Actinomycetes</taxon>
        <taxon>Propionibacteriales</taxon>
        <taxon>Nocardioidaceae</taxon>
        <taxon>Nocardioides</taxon>
    </lineage>
</organism>
<protein>
    <recommendedName>
        <fullName evidence="3">DUF7144 domain-containing protein</fullName>
    </recommendedName>
</protein>
<evidence type="ECO:0000256" key="1">
    <source>
        <dbReference type="SAM" id="MobiDB-lite"/>
    </source>
</evidence>
<evidence type="ECO:0000313" key="5">
    <source>
        <dbReference type="Proteomes" id="UP000535511"/>
    </source>
</evidence>
<feature type="transmembrane region" description="Helical" evidence="2">
    <location>
        <begin position="116"/>
        <end position="135"/>
    </location>
</feature>
<feature type="transmembrane region" description="Helical" evidence="2">
    <location>
        <begin position="88"/>
        <end position="109"/>
    </location>
</feature>
<accession>A0A7Y9E3Z4</accession>
<name>A0A7Y9E3Z4_9ACTN</name>
<keyword evidence="2" id="KW-0472">Membrane</keyword>
<feature type="domain" description="DUF7144" evidence="3">
    <location>
        <begin position="44"/>
        <end position="158"/>
    </location>
</feature>
<dbReference type="EMBL" id="JACCBG010000001">
    <property type="protein sequence ID" value="NYD40547.1"/>
    <property type="molecule type" value="Genomic_DNA"/>
</dbReference>
<feature type="transmembrane region" description="Helical" evidence="2">
    <location>
        <begin position="41"/>
        <end position="68"/>
    </location>
</feature>
<keyword evidence="5" id="KW-1185">Reference proteome</keyword>
<dbReference type="Pfam" id="PF23636">
    <property type="entry name" value="DUF7144"/>
    <property type="match status" value="1"/>
</dbReference>
<comment type="caution">
    <text evidence="4">The sequence shown here is derived from an EMBL/GenBank/DDBJ whole genome shotgun (WGS) entry which is preliminary data.</text>
</comment>
<keyword evidence="2" id="KW-1133">Transmembrane helix</keyword>
<evidence type="ECO:0000256" key="2">
    <source>
        <dbReference type="SAM" id="Phobius"/>
    </source>
</evidence>
<dbReference type="RefSeq" id="WP_218851262.1">
    <property type="nucleotide sequence ID" value="NZ_JACCBG010000001.1"/>
</dbReference>
<dbReference type="Proteomes" id="UP000535511">
    <property type="component" value="Unassembled WGS sequence"/>
</dbReference>
<feature type="region of interest" description="Disordered" evidence="1">
    <location>
        <begin position="1"/>
        <end position="34"/>
    </location>
</feature>
<feature type="compositionally biased region" description="Polar residues" evidence="1">
    <location>
        <begin position="1"/>
        <end position="23"/>
    </location>
</feature>
<proteinExistence type="predicted"/>
<dbReference type="InterPro" id="IPR055568">
    <property type="entry name" value="DUF7144"/>
</dbReference>
<dbReference type="AlphaFoldDB" id="A0A7Y9E3Z4"/>